<evidence type="ECO:0000313" key="4">
    <source>
        <dbReference type="EMBL" id="KAJ7621019.1"/>
    </source>
</evidence>
<comment type="caution">
    <text evidence="4">The sequence shown here is derived from an EMBL/GenBank/DDBJ whole genome shotgun (WGS) entry which is preliminary data.</text>
</comment>
<evidence type="ECO:0000256" key="2">
    <source>
        <dbReference type="SAM" id="Phobius"/>
    </source>
</evidence>
<evidence type="ECO:0000313" key="5">
    <source>
        <dbReference type="Proteomes" id="UP001221142"/>
    </source>
</evidence>
<organism evidence="4 5">
    <name type="scientific">Roridomyces roridus</name>
    <dbReference type="NCBI Taxonomy" id="1738132"/>
    <lineage>
        <taxon>Eukaryota</taxon>
        <taxon>Fungi</taxon>
        <taxon>Dikarya</taxon>
        <taxon>Basidiomycota</taxon>
        <taxon>Agaricomycotina</taxon>
        <taxon>Agaricomycetes</taxon>
        <taxon>Agaricomycetidae</taxon>
        <taxon>Agaricales</taxon>
        <taxon>Marasmiineae</taxon>
        <taxon>Mycenaceae</taxon>
        <taxon>Roridomyces</taxon>
    </lineage>
</organism>
<keyword evidence="2" id="KW-0472">Membrane</keyword>
<feature type="region of interest" description="Disordered" evidence="1">
    <location>
        <begin position="160"/>
        <end position="188"/>
    </location>
</feature>
<dbReference type="SUPFAM" id="SSF50911">
    <property type="entry name" value="Mannose 6-phosphate receptor domain"/>
    <property type="match status" value="1"/>
</dbReference>
<keyword evidence="3" id="KW-0732">Signal</keyword>
<keyword evidence="2" id="KW-1133">Transmembrane helix</keyword>
<keyword evidence="5" id="KW-1185">Reference proteome</keyword>
<dbReference type="Gene3D" id="2.70.130.10">
    <property type="entry name" value="Mannose-6-phosphate receptor binding domain"/>
    <property type="match status" value="1"/>
</dbReference>
<reference evidence="4" key="1">
    <citation type="submission" date="2023-03" db="EMBL/GenBank/DDBJ databases">
        <title>Massive genome expansion in bonnet fungi (Mycena s.s.) driven by repeated elements and novel gene families across ecological guilds.</title>
        <authorList>
            <consortium name="Lawrence Berkeley National Laboratory"/>
            <person name="Harder C.B."/>
            <person name="Miyauchi S."/>
            <person name="Viragh M."/>
            <person name="Kuo A."/>
            <person name="Thoen E."/>
            <person name="Andreopoulos B."/>
            <person name="Lu D."/>
            <person name="Skrede I."/>
            <person name="Drula E."/>
            <person name="Henrissat B."/>
            <person name="Morin E."/>
            <person name="Kohler A."/>
            <person name="Barry K."/>
            <person name="LaButti K."/>
            <person name="Morin E."/>
            <person name="Salamov A."/>
            <person name="Lipzen A."/>
            <person name="Mereny Z."/>
            <person name="Hegedus B."/>
            <person name="Baldrian P."/>
            <person name="Stursova M."/>
            <person name="Weitz H."/>
            <person name="Taylor A."/>
            <person name="Grigoriev I.V."/>
            <person name="Nagy L.G."/>
            <person name="Martin F."/>
            <person name="Kauserud H."/>
        </authorList>
    </citation>
    <scope>NUCLEOTIDE SEQUENCE</scope>
    <source>
        <strain evidence="4">9284</strain>
    </source>
</reference>
<dbReference type="InterPro" id="IPR009011">
    <property type="entry name" value="Man6P_isomerase_rcpt-bd_dom_sf"/>
</dbReference>
<feature type="region of interest" description="Disordered" evidence="1">
    <location>
        <begin position="272"/>
        <end position="312"/>
    </location>
</feature>
<keyword evidence="2" id="KW-0812">Transmembrane</keyword>
<proteinExistence type="predicted"/>
<evidence type="ECO:0000256" key="1">
    <source>
        <dbReference type="SAM" id="MobiDB-lite"/>
    </source>
</evidence>
<evidence type="ECO:0008006" key="6">
    <source>
        <dbReference type="Google" id="ProtNLM"/>
    </source>
</evidence>
<dbReference type="Proteomes" id="UP001221142">
    <property type="component" value="Unassembled WGS sequence"/>
</dbReference>
<name>A0AAD7BH86_9AGAR</name>
<gene>
    <name evidence="4" type="ORF">FB45DRAFT_928129</name>
</gene>
<feature type="signal peptide" evidence="3">
    <location>
        <begin position="1"/>
        <end position="16"/>
    </location>
</feature>
<evidence type="ECO:0000256" key="3">
    <source>
        <dbReference type="SAM" id="SignalP"/>
    </source>
</evidence>
<dbReference type="EMBL" id="JARKIF010000016">
    <property type="protein sequence ID" value="KAJ7621019.1"/>
    <property type="molecule type" value="Genomic_DNA"/>
</dbReference>
<sequence>MLLLHIFSAIPAAVAALPGLSRRTPFQYPDNCRFNLGSTRQYDLCPLLSGTEVPSLAIKDERDATYLFQFGDSPGDHCASGPRVCVFPGEPSESDVISDAYTVEPVESGESITLQFSGPERITARLQLVCASRAHLPTYSGTEDAVPLFTWRTNMGCPDSVVHSLEDESGEKPAEDGDNSDQLLEDGRQRNSRRSTAIILFLLSFAIISLSYLSYKHPQRITQLFQRLPLHVSLPSLPNSLKPAGESRLMRWAHEELELDDSEDFMVNGLGADALDDDESTGDEQIPLKPSPRQGLTRDVKTYGSAPRSPFW</sequence>
<dbReference type="AlphaFoldDB" id="A0AAD7BH86"/>
<protein>
    <recommendedName>
        <fullName evidence="6">Autophagy-related protein 27</fullName>
    </recommendedName>
</protein>
<accession>A0AAD7BH86</accession>
<feature type="chain" id="PRO_5042264542" description="Autophagy-related protein 27" evidence="3">
    <location>
        <begin position="17"/>
        <end position="312"/>
    </location>
</feature>
<feature type="compositionally biased region" description="Basic and acidic residues" evidence="1">
    <location>
        <begin position="164"/>
        <end position="175"/>
    </location>
</feature>
<feature type="transmembrane region" description="Helical" evidence="2">
    <location>
        <begin position="197"/>
        <end position="215"/>
    </location>
</feature>